<name>A0A7J6UT48_THATH</name>
<comment type="caution">
    <text evidence="3">The sequence shown here is derived from an EMBL/GenBank/DDBJ whole genome shotgun (WGS) entry which is preliminary data.</text>
</comment>
<dbReference type="GO" id="GO:0005634">
    <property type="term" value="C:nucleus"/>
    <property type="evidence" value="ECO:0007669"/>
    <property type="project" value="TreeGrafter"/>
</dbReference>
<reference evidence="3 4" key="1">
    <citation type="submission" date="2020-06" db="EMBL/GenBank/DDBJ databases">
        <title>Transcriptomic and genomic resources for Thalictrum thalictroides and T. hernandezii: Facilitating candidate gene discovery in an emerging model plant lineage.</title>
        <authorList>
            <person name="Arias T."/>
            <person name="Riano-Pachon D.M."/>
            <person name="Di Stilio V.S."/>
        </authorList>
    </citation>
    <scope>NUCLEOTIDE SEQUENCE [LARGE SCALE GENOMIC DNA]</scope>
    <source>
        <strain evidence="4">cv. WT478/WT964</strain>
        <tissue evidence="3">Leaves</tissue>
    </source>
</reference>
<dbReference type="PANTHER" id="PTHR13393:SF0">
    <property type="entry name" value="RNA N6-ADENOSINE-METHYLTRANSFERASE METTL16"/>
    <property type="match status" value="1"/>
</dbReference>
<evidence type="ECO:0000256" key="2">
    <source>
        <dbReference type="ARBA" id="ARBA00022679"/>
    </source>
</evidence>
<dbReference type="PANTHER" id="PTHR13393">
    <property type="entry name" value="SAM-DEPENDENT METHYLTRANSFERASE"/>
    <property type="match status" value="1"/>
</dbReference>
<evidence type="ECO:0000313" key="4">
    <source>
        <dbReference type="Proteomes" id="UP000554482"/>
    </source>
</evidence>
<accession>A0A7J6UT48</accession>
<dbReference type="GO" id="GO:0008168">
    <property type="term" value="F:methyltransferase activity"/>
    <property type="evidence" value="ECO:0007669"/>
    <property type="project" value="UniProtKB-KW"/>
</dbReference>
<dbReference type="EMBL" id="JABWDY010043770">
    <property type="protein sequence ID" value="KAF5175631.1"/>
    <property type="molecule type" value="Genomic_DNA"/>
</dbReference>
<evidence type="ECO:0000256" key="1">
    <source>
        <dbReference type="ARBA" id="ARBA00022603"/>
    </source>
</evidence>
<sequence>MVGRKANLKVLVSKLWEVGVSIVKTTEFVQGETCRWGLAWSFLPLTKKLLTSHVTEKRNLSFMLEGIQRQFSAIHVLKSVESHFLASGASCKLNPSLFAVDVTPSTAYCDSILKNGVRNFDKTSSGQLLPKLSDGTNLMDELSFRITVFQQIPGTLLLKGSLQHSGSQLTGAFALMVQQLENALKKEVCRGT</sequence>
<organism evidence="3 4">
    <name type="scientific">Thalictrum thalictroides</name>
    <name type="common">Rue-anemone</name>
    <name type="synonym">Anemone thalictroides</name>
    <dbReference type="NCBI Taxonomy" id="46969"/>
    <lineage>
        <taxon>Eukaryota</taxon>
        <taxon>Viridiplantae</taxon>
        <taxon>Streptophyta</taxon>
        <taxon>Embryophyta</taxon>
        <taxon>Tracheophyta</taxon>
        <taxon>Spermatophyta</taxon>
        <taxon>Magnoliopsida</taxon>
        <taxon>Ranunculales</taxon>
        <taxon>Ranunculaceae</taxon>
        <taxon>Thalictroideae</taxon>
        <taxon>Thalictrum</taxon>
    </lineage>
</organism>
<keyword evidence="1 3" id="KW-0489">Methyltransferase</keyword>
<protein>
    <submittedName>
        <fullName evidence="3">Methyltransferase</fullName>
    </submittedName>
</protein>
<dbReference type="OrthoDB" id="514248at2759"/>
<dbReference type="AlphaFoldDB" id="A0A7J6UT48"/>
<evidence type="ECO:0000313" key="3">
    <source>
        <dbReference type="EMBL" id="KAF5175631.1"/>
    </source>
</evidence>
<keyword evidence="4" id="KW-1185">Reference proteome</keyword>
<dbReference type="Pfam" id="PF05971">
    <property type="entry name" value="Methyltransf_10"/>
    <property type="match status" value="1"/>
</dbReference>
<dbReference type="InterPro" id="IPR010286">
    <property type="entry name" value="METTL16/RlmF"/>
</dbReference>
<dbReference type="Gene3D" id="3.40.50.150">
    <property type="entry name" value="Vaccinia Virus protein VP39"/>
    <property type="match status" value="1"/>
</dbReference>
<dbReference type="InterPro" id="IPR029063">
    <property type="entry name" value="SAM-dependent_MTases_sf"/>
</dbReference>
<dbReference type="GO" id="GO:0070475">
    <property type="term" value="P:rRNA base methylation"/>
    <property type="evidence" value="ECO:0007669"/>
    <property type="project" value="TreeGrafter"/>
</dbReference>
<gene>
    <name evidence="3" type="ORF">FRX31_034778</name>
</gene>
<keyword evidence="2 3" id="KW-0808">Transferase</keyword>
<dbReference type="Proteomes" id="UP000554482">
    <property type="component" value="Unassembled WGS sequence"/>
</dbReference>
<proteinExistence type="predicted"/>